<dbReference type="eggNOG" id="arCOG08926">
    <property type="taxonomic scope" value="Archaea"/>
</dbReference>
<evidence type="ECO:0000313" key="1">
    <source>
        <dbReference type="EMBL" id="ERG95230.1"/>
    </source>
</evidence>
<dbReference type="EMBL" id="KE356561">
    <property type="protein sequence ID" value="ERG95230.1"/>
    <property type="molecule type" value="Genomic_DNA"/>
</dbReference>
<gene>
    <name evidence="1" type="ORF">J07HQW2_01679</name>
</gene>
<proteinExistence type="predicted"/>
<accession>U1NE00</accession>
<dbReference type="HOGENOM" id="CLU_1998715_0_0_2"/>
<dbReference type="Proteomes" id="UP000030710">
    <property type="component" value="Unassembled WGS sequence"/>
</dbReference>
<organism evidence="1 2">
    <name type="scientific">Haloquadratum walsbyi J07HQW2</name>
    <dbReference type="NCBI Taxonomy" id="1238425"/>
    <lineage>
        <taxon>Archaea</taxon>
        <taxon>Methanobacteriati</taxon>
        <taxon>Methanobacteriota</taxon>
        <taxon>Stenosarchaea group</taxon>
        <taxon>Halobacteria</taxon>
        <taxon>Halobacteriales</taxon>
        <taxon>Haloferacaceae</taxon>
        <taxon>Haloquadratum</taxon>
    </lineage>
</organism>
<reference evidence="1 2" key="1">
    <citation type="journal article" date="2013" name="PLoS ONE">
        <title>Assembly-driven community genomics of a hypersaline microbial ecosystem.</title>
        <authorList>
            <person name="Podell S."/>
            <person name="Ugalde J.A."/>
            <person name="Narasingarao P."/>
            <person name="Banfield J.F."/>
            <person name="Heidelberg K.B."/>
            <person name="Allen E.E."/>
        </authorList>
    </citation>
    <scope>NUCLEOTIDE SEQUENCE [LARGE SCALE GENOMIC DNA]</scope>
    <source>
        <strain evidence="2">J07HQW2</strain>
    </source>
</reference>
<dbReference type="AlphaFoldDB" id="U1NE00"/>
<protein>
    <submittedName>
        <fullName evidence="1">Uncharacterized protein</fullName>
    </submittedName>
</protein>
<evidence type="ECO:0000313" key="2">
    <source>
        <dbReference type="Proteomes" id="UP000030710"/>
    </source>
</evidence>
<sequence length="124" mass="14152">MKRYPKVPRYDHPVVPSDFFDSESLTLTEKVDENSFRFTLYDERYAAQYSEAVIEAATGDGSLVFGTRKKIRGSHRDVLANIDGALYYAVRCLNESVKTAPLQHLHDTFDGPLIIYAENRVFNT</sequence>
<name>U1NE00_9EURY</name>